<name>A0ABM4CCZ9_HYDVU</name>
<dbReference type="InterPro" id="IPR036322">
    <property type="entry name" value="WD40_repeat_dom_sf"/>
</dbReference>
<accession>A0ABM4CCZ9</accession>
<feature type="domain" description="BBS7 helical hairpin" evidence="3">
    <location>
        <begin position="600"/>
        <end position="713"/>
    </location>
</feature>
<dbReference type="RefSeq" id="XP_065659563.1">
    <property type="nucleotide sequence ID" value="XM_065803491.1"/>
</dbReference>
<dbReference type="Pfam" id="PF23743">
    <property type="entry name" value="Beta-prop_BBS7"/>
    <property type="match status" value="1"/>
</dbReference>
<dbReference type="InterPro" id="IPR016575">
    <property type="entry name" value="Bardet-Biedl_syndrome_7_prot"/>
</dbReference>
<reference evidence="8" key="1">
    <citation type="submission" date="2025-08" db="UniProtKB">
        <authorList>
            <consortium name="RefSeq"/>
        </authorList>
    </citation>
    <scope>IDENTIFICATION</scope>
</reference>
<feature type="domain" description="BBS7 GAE" evidence="4">
    <location>
        <begin position="379"/>
        <end position="487"/>
    </location>
</feature>
<dbReference type="GeneID" id="100214695"/>
<protein>
    <recommendedName>
        <fullName evidence="1">Bardet-Biedl syndrome 7 protein homolog</fullName>
    </recommendedName>
</protein>
<proteinExistence type="predicted"/>
<organism evidence="7 8">
    <name type="scientific">Hydra vulgaris</name>
    <name type="common">Hydra</name>
    <name type="synonym">Hydra attenuata</name>
    <dbReference type="NCBI Taxonomy" id="6087"/>
    <lineage>
        <taxon>Eukaryota</taxon>
        <taxon>Metazoa</taxon>
        <taxon>Cnidaria</taxon>
        <taxon>Hydrozoa</taxon>
        <taxon>Hydroidolina</taxon>
        <taxon>Anthoathecata</taxon>
        <taxon>Aplanulata</taxon>
        <taxon>Hydridae</taxon>
        <taxon>Hydra</taxon>
    </lineage>
</organism>
<dbReference type="InterPro" id="IPR056333">
    <property type="entry name" value="BBS7_pf_dom"/>
</dbReference>
<keyword evidence="1" id="KW-0963">Cytoplasm</keyword>
<keyword evidence="1" id="KW-0966">Cell projection</keyword>
<keyword evidence="1" id="KW-0206">Cytoskeleton</keyword>
<dbReference type="SUPFAM" id="SSF50978">
    <property type="entry name" value="WD40 repeat-like"/>
    <property type="match status" value="1"/>
</dbReference>
<feature type="coiled-coil region" evidence="2">
    <location>
        <begin position="337"/>
        <end position="364"/>
    </location>
</feature>
<feature type="domain" description="BBS7 beta-propeller" evidence="6">
    <location>
        <begin position="22"/>
        <end position="318"/>
    </location>
</feature>
<dbReference type="PIRSF" id="PIRSF011091">
    <property type="entry name" value="BBS7"/>
    <property type="match status" value="1"/>
</dbReference>
<sequence>MLALNLNKVNYLQVGCTSSKSMVVIPSSKGQQKIAVGDFDGVITCFGIKKHLPQIQFKTLPSTKINRLILGAKESTGKDKIYIACGTKIKGFTKKGKQFVDFDSNLSEPVQSMFVDGVDLFLCSSYIYNHYHENSDQSYYLASDKINDIVVLTMPDGMPCLPVLACQDRSLCVINKSEKLFDIQVPGSPITLSIGHNLGGNQAKSVVYGTSDGKVGLINIDSKGYEFVWEIQNEKNYGDVLCINTYDVSNNGTQDVIIGRADGVVEIYAFDEGAEPFQHCVCNLSESITSVSGGCVCAANYQEVVVSTYTGWIYGLTTEPQQRQVGMPGSSTKAAVNTELDLKIAELAKEIEQLQQTVVIEREKYQESAKSVTATSTIPAFNINDRFILNHDDASYNLSIEVQMPIDIILLQSNVPVDLLDVEKNSAVVSYSSCAPESGNFLLATYRCQANTTRIELKIRTIEGQYGLLQAYVTPRMQPKTSQVRQYQIKPLSLHQRSHVFDEERPFNVLKLTGNFSLAEVHSWIFYTLPEVPERTPAEDEVTFYFVSTFLDTQLECKYKKGQAVFRSDNVSTISILKDVLTKEATNRKINLQIICDLNEESITNVLCRLHPKLEHQLLLAKQVQLIDGLKELQTNESDTSFMSNEYNEILNNADMLLEEFKKQPCHLERLYGMITDLYIDRHKFKGVNVKNKVAQLIEVLDSYDLDTLIQFFQQS</sequence>
<dbReference type="InterPro" id="IPR015943">
    <property type="entry name" value="WD40/YVTN_repeat-like_dom_sf"/>
</dbReference>
<comment type="function">
    <text evidence="1">The BBSome complex is thought to function as a coat complex required for sorting of specific membrane proteins to the primary cilia. The BBSome complex is required for ciliogenesis but is dispensable for centriolar satellite function.</text>
</comment>
<feature type="domain" description="BBS7 platform" evidence="5">
    <location>
        <begin position="495"/>
        <end position="597"/>
    </location>
</feature>
<gene>
    <name evidence="8" type="primary">LOC100214695</name>
</gene>
<comment type="subunit">
    <text evidence="1">Part of BBSome complex.</text>
</comment>
<dbReference type="PANTHER" id="PTHR16074:SF4">
    <property type="entry name" value="BARDET-BIEDL SYNDROME 7 PROTEIN"/>
    <property type="match status" value="1"/>
</dbReference>
<evidence type="ECO:0000256" key="2">
    <source>
        <dbReference type="SAM" id="Coils"/>
    </source>
</evidence>
<evidence type="ECO:0000256" key="1">
    <source>
        <dbReference type="PIRNR" id="PIRNR011091"/>
    </source>
</evidence>
<keyword evidence="1" id="KW-0970">Cilium biogenesis/degradation</keyword>
<keyword evidence="1" id="KW-0813">Transport</keyword>
<dbReference type="Gene3D" id="2.130.10.10">
    <property type="entry name" value="YVTN repeat-like/Quinoprotein amine dehydrogenase"/>
    <property type="match status" value="1"/>
</dbReference>
<dbReference type="InterPro" id="IPR056334">
    <property type="entry name" value="BBS7_GAE_dom"/>
</dbReference>
<keyword evidence="7" id="KW-1185">Reference proteome</keyword>
<evidence type="ECO:0000313" key="7">
    <source>
        <dbReference type="Proteomes" id="UP001652625"/>
    </source>
</evidence>
<dbReference type="Pfam" id="PF23361">
    <property type="entry name" value="BBS7_pf"/>
    <property type="match status" value="1"/>
</dbReference>
<dbReference type="Pfam" id="PF23360">
    <property type="entry name" value="BBS7_GAE"/>
    <property type="match status" value="1"/>
</dbReference>
<keyword evidence="1" id="KW-0653">Protein transport</keyword>
<dbReference type="Proteomes" id="UP001652625">
    <property type="component" value="Chromosome 08"/>
</dbReference>
<dbReference type="Pfam" id="PF23349">
    <property type="entry name" value="BBS7_hp"/>
    <property type="match status" value="1"/>
</dbReference>
<keyword evidence="1" id="KW-0969">Cilium</keyword>
<evidence type="ECO:0000259" key="6">
    <source>
        <dbReference type="Pfam" id="PF23743"/>
    </source>
</evidence>
<dbReference type="PANTHER" id="PTHR16074">
    <property type="entry name" value="BARDET-BIEDL SYNDROME 7 PROTEIN"/>
    <property type="match status" value="1"/>
</dbReference>
<evidence type="ECO:0000259" key="3">
    <source>
        <dbReference type="Pfam" id="PF23349"/>
    </source>
</evidence>
<dbReference type="InterPro" id="IPR056335">
    <property type="entry name" value="BBS7_hairpin"/>
</dbReference>
<evidence type="ECO:0000313" key="8">
    <source>
        <dbReference type="RefSeq" id="XP_065659563.1"/>
    </source>
</evidence>
<evidence type="ECO:0000259" key="5">
    <source>
        <dbReference type="Pfam" id="PF23361"/>
    </source>
</evidence>
<keyword evidence="2" id="KW-0175">Coiled coil</keyword>
<dbReference type="InterPro" id="IPR056332">
    <property type="entry name" value="Beta-prop_BBS7"/>
</dbReference>
<evidence type="ECO:0000259" key="4">
    <source>
        <dbReference type="Pfam" id="PF23360"/>
    </source>
</evidence>